<feature type="domain" description="CobQ/CobB/MinD/ParA nucleotide binding" evidence="6">
    <location>
        <begin position="14"/>
        <end position="242"/>
    </location>
</feature>
<dbReference type="PANTHER" id="PTHR21343:SF1">
    <property type="entry name" value="COBYRIC ACID SYNTHASE"/>
    <property type="match status" value="1"/>
</dbReference>
<dbReference type="PANTHER" id="PTHR21343">
    <property type="entry name" value="DETHIOBIOTIN SYNTHETASE"/>
    <property type="match status" value="1"/>
</dbReference>
<dbReference type="HAMAP" id="MF_00028">
    <property type="entry name" value="CobQ"/>
    <property type="match status" value="1"/>
</dbReference>
<evidence type="ECO:0000256" key="4">
    <source>
        <dbReference type="HAMAP-Rule" id="MF_00028"/>
    </source>
</evidence>
<feature type="active site" evidence="4">
    <location>
        <position position="508"/>
    </location>
</feature>
<evidence type="ECO:0000313" key="8">
    <source>
        <dbReference type="EMBL" id="MDX8151488.1"/>
    </source>
</evidence>
<sequence>MPAASSDRSTGALLVAGTTSDAGKSLLTAGICRWLHREGVRVAPFKAQNMALNAAVTPDGLELGRAQAVQAAACGLEPEALMNPVLLKPTGERTSQVVLLGRPYGTAGARDYRRLRAELRDAVLDSLATLRSRFDAVVCEGAGSPAEVNLREGDFVNMGLARAAGLPAIVVGDIDRGGVLAAHYGTIALLEPADQAHIAGTVINKFRGDPGLLEPGVRRLEELTGRPVLGVVPWADGLELDAEDGLALRSFDRGASTADPLRVAVVGLRRISNFTDLDALAIEPDVDLRLTRDPDAIRDADLVVLPGSKATVDDLADLRAAGLDRALAERVAAGRPVLGVCGGYQMLGAAIEDAGVETGTGTVPGLGLLPVRTTMHAEKITRRRTGALALDDAGGLTGARAGAAAAARGDAGLAGTAPTTQDGAGLAGAAPPREPGDGAPGPTAPRGMRNGAGAVPAGGYEIRHGRVVRHGGAPLVVGDPVALAAEEAPGDVRDEGCVVGVVAGTSWHGLLEHDEARHALLRWAAAHRGRPFAPGTARFADVRERRLDQLGDLVAEHLDTAALRRLLDEGVPPGLPTLACGPLTQGRSPEGVGS</sequence>
<keyword evidence="2 4" id="KW-0169">Cobalamin biosynthesis</keyword>
<dbReference type="CDD" id="cd05389">
    <property type="entry name" value="CobQ_N"/>
    <property type="match status" value="1"/>
</dbReference>
<protein>
    <recommendedName>
        <fullName evidence="4">Cobyric acid synthase</fullName>
    </recommendedName>
</protein>
<reference evidence="8 9" key="1">
    <citation type="submission" date="2023-11" db="EMBL/GenBank/DDBJ databases">
        <authorList>
            <person name="Xu M."/>
            <person name="Jiang T."/>
        </authorList>
    </citation>
    <scope>NUCLEOTIDE SEQUENCE [LARGE SCALE GENOMIC DNA]</scope>
    <source>
        <strain evidence="8 9">SD</strain>
    </source>
</reference>
<dbReference type="Gene3D" id="3.40.50.300">
    <property type="entry name" value="P-loop containing nucleotide triphosphate hydrolases"/>
    <property type="match status" value="1"/>
</dbReference>
<dbReference type="EMBL" id="JAXAVX010000003">
    <property type="protein sequence ID" value="MDX8151488.1"/>
    <property type="molecule type" value="Genomic_DNA"/>
</dbReference>
<gene>
    <name evidence="4" type="primary">cobQ</name>
    <name evidence="8" type="ORF">SK069_07800</name>
</gene>
<dbReference type="NCBIfam" id="NF001989">
    <property type="entry name" value="PRK00784.1"/>
    <property type="match status" value="1"/>
</dbReference>
<dbReference type="PROSITE" id="PS51274">
    <property type="entry name" value="GATASE_COBBQ"/>
    <property type="match status" value="1"/>
</dbReference>
<dbReference type="InterPro" id="IPR004459">
    <property type="entry name" value="CobQ_synth"/>
</dbReference>
<feature type="region of interest" description="Disordered" evidence="5">
    <location>
        <begin position="412"/>
        <end position="456"/>
    </location>
</feature>
<evidence type="ECO:0000259" key="7">
    <source>
        <dbReference type="Pfam" id="PF07685"/>
    </source>
</evidence>
<dbReference type="SUPFAM" id="SSF52317">
    <property type="entry name" value="Class I glutamine amidotransferase-like"/>
    <property type="match status" value="1"/>
</dbReference>
<comment type="function">
    <text evidence="4">Catalyzes amidations at positions B, D, E, and G on adenosylcobyrinic A,C-diamide. NH(2) groups are provided by glutamine, and one molecule of ATP is hydrogenolyzed for each amidation.</text>
</comment>
<dbReference type="Pfam" id="PF07685">
    <property type="entry name" value="GATase_3"/>
    <property type="match status" value="1"/>
</dbReference>
<evidence type="ECO:0000256" key="2">
    <source>
        <dbReference type="ARBA" id="ARBA00022573"/>
    </source>
</evidence>
<accession>A0ABU4VKV7</accession>
<dbReference type="InterPro" id="IPR011698">
    <property type="entry name" value="GATase_3"/>
</dbReference>
<evidence type="ECO:0000259" key="6">
    <source>
        <dbReference type="Pfam" id="PF01656"/>
    </source>
</evidence>
<keyword evidence="3 4" id="KW-0315">Glutamine amidotransferase</keyword>
<dbReference type="InterPro" id="IPR033949">
    <property type="entry name" value="CobQ_GATase1"/>
</dbReference>
<dbReference type="InterPro" id="IPR027417">
    <property type="entry name" value="P-loop_NTPase"/>
</dbReference>
<comment type="pathway">
    <text evidence="1 4">Cofactor biosynthesis; adenosylcobalamin biosynthesis.</text>
</comment>
<dbReference type="CDD" id="cd01750">
    <property type="entry name" value="GATase1_CobQ"/>
    <property type="match status" value="1"/>
</dbReference>
<comment type="similarity">
    <text evidence="4">Belongs to the CobB/CobQ family. CobQ subfamily.</text>
</comment>
<proteinExistence type="inferred from homology"/>
<dbReference type="NCBIfam" id="TIGR00313">
    <property type="entry name" value="cobQ"/>
    <property type="match status" value="1"/>
</dbReference>
<dbReference type="SUPFAM" id="SSF52540">
    <property type="entry name" value="P-loop containing nucleoside triphosphate hydrolases"/>
    <property type="match status" value="1"/>
</dbReference>
<feature type="active site" description="Nucleophile" evidence="4">
    <location>
        <position position="341"/>
    </location>
</feature>
<feature type="domain" description="CobB/CobQ-like glutamine amidotransferase" evidence="7">
    <location>
        <begin position="262"/>
        <end position="390"/>
    </location>
</feature>
<name>A0ABU4VKV7_9ACTN</name>
<keyword evidence="9" id="KW-1185">Reference proteome</keyword>
<dbReference type="Gene3D" id="3.40.50.880">
    <property type="match status" value="1"/>
</dbReference>
<organism evidence="8 9">
    <name type="scientific">Patulibacter brassicae</name>
    <dbReference type="NCBI Taxonomy" id="1705717"/>
    <lineage>
        <taxon>Bacteria</taxon>
        <taxon>Bacillati</taxon>
        <taxon>Actinomycetota</taxon>
        <taxon>Thermoleophilia</taxon>
        <taxon>Solirubrobacterales</taxon>
        <taxon>Patulibacteraceae</taxon>
        <taxon>Patulibacter</taxon>
    </lineage>
</organism>
<dbReference type="InterPro" id="IPR047045">
    <property type="entry name" value="CobQ_N"/>
</dbReference>
<evidence type="ECO:0000256" key="3">
    <source>
        <dbReference type="ARBA" id="ARBA00022962"/>
    </source>
</evidence>
<evidence type="ECO:0000256" key="5">
    <source>
        <dbReference type="SAM" id="MobiDB-lite"/>
    </source>
</evidence>
<comment type="caution">
    <text evidence="8">The sequence shown here is derived from an EMBL/GenBank/DDBJ whole genome shotgun (WGS) entry which is preliminary data.</text>
</comment>
<dbReference type="InterPro" id="IPR002586">
    <property type="entry name" value="CobQ/CobB/MinD/ParA_Nub-bd_dom"/>
</dbReference>
<dbReference type="InterPro" id="IPR029062">
    <property type="entry name" value="Class_I_gatase-like"/>
</dbReference>
<evidence type="ECO:0000313" key="9">
    <source>
        <dbReference type="Proteomes" id="UP001277761"/>
    </source>
</evidence>
<evidence type="ECO:0000256" key="1">
    <source>
        <dbReference type="ARBA" id="ARBA00004953"/>
    </source>
</evidence>
<dbReference type="Pfam" id="PF01656">
    <property type="entry name" value="CbiA"/>
    <property type="match status" value="1"/>
</dbReference>
<dbReference type="Proteomes" id="UP001277761">
    <property type="component" value="Unassembled WGS sequence"/>
</dbReference>